<sequence>MPSLAHGALSTSCNSGQKIYRGSCLETDTGLCHFYSYTGRYYRVALFFTERYSLRTAIDKKGVTTPSPAEVSGEATVSQALEVLLASLDDSKAEDIISIDLRGKSALGDYMVIASGRSQRHVGAVADHMLRALKEIGVRDIQIEGLESADWVLVDTGDIIVHIFHPEIREFYNIEKIWLTPEADEFNPRKKSVH</sequence>
<dbReference type="AlphaFoldDB" id="A0A366DS61"/>
<organism evidence="3 4">
    <name type="scientific">Pseudochrobactrum asaccharolyticum</name>
    <dbReference type="NCBI Taxonomy" id="354351"/>
    <lineage>
        <taxon>Bacteria</taxon>
        <taxon>Pseudomonadati</taxon>
        <taxon>Pseudomonadota</taxon>
        <taxon>Alphaproteobacteria</taxon>
        <taxon>Hyphomicrobiales</taxon>
        <taxon>Brucellaceae</taxon>
        <taxon>Pseudochrobactrum</taxon>
    </lineage>
</organism>
<dbReference type="InterPro" id="IPR043519">
    <property type="entry name" value="NT_sf"/>
</dbReference>
<evidence type="ECO:0000256" key="2">
    <source>
        <dbReference type="HAMAP-Rule" id="MF_01477"/>
    </source>
</evidence>
<dbReference type="GO" id="GO:0090071">
    <property type="term" value="P:negative regulation of ribosome biogenesis"/>
    <property type="evidence" value="ECO:0007669"/>
    <property type="project" value="UniProtKB-UniRule"/>
</dbReference>
<keyword evidence="2" id="KW-0678">Repressor</keyword>
<dbReference type="GO" id="GO:0042256">
    <property type="term" value="P:cytosolic ribosome assembly"/>
    <property type="evidence" value="ECO:0007669"/>
    <property type="project" value="UniProtKB-UniRule"/>
</dbReference>
<keyword evidence="2" id="KW-0810">Translation regulation</keyword>
<dbReference type="HAMAP" id="MF_01477">
    <property type="entry name" value="Iojap_RsfS"/>
    <property type="match status" value="1"/>
</dbReference>
<comment type="similarity">
    <text evidence="1 2">Belongs to the Iojap/RsfS family.</text>
</comment>
<dbReference type="Pfam" id="PF02410">
    <property type="entry name" value="RsfS"/>
    <property type="match status" value="1"/>
</dbReference>
<evidence type="ECO:0000313" key="3">
    <source>
        <dbReference type="EMBL" id="RBO92931.1"/>
    </source>
</evidence>
<comment type="subunit">
    <text evidence="2">Interacts with ribosomal protein uL14 (rplN).</text>
</comment>
<dbReference type="GO" id="GO:0043023">
    <property type="term" value="F:ribosomal large subunit binding"/>
    <property type="evidence" value="ECO:0007669"/>
    <property type="project" value="TreeGrafter"/>
</dbReference>
<comment type="caution">
    <text evidence="3">The sequence shown here is derived from an EMBL/GenBank/DDBJ whole genome shotgun (WGS) entry which is preliminary data.</text>
</comment>
<dbReference type="Proteomes" id="UP000252893">
    <property type="component" value="Unassembled WGS sequence"/>
</dbReference>
<comment type="function">
    <text evidence="2">Functions as a ribosomal silencing factor. Interacts with ribosomal protein uL14 (rplN), blocking formation of intersubunit bridge B8. Prevents association of the 30S and 50S ribosomal subunits and the formation of functional ribosomes, thus repressing translation.</text>
</comment>
<accession>A0A366DS61</accession>
<evidence type="ECO:0000313" key="4">
    <source>
        <dbReference type="Proteomes" id="UP000252893"/>
    </source>
</evidence>
<proteinExistence type="inferred from homology"/>
<keyword evidence="4" id="KW-1185">Reference proteome</keyword>
<dbReference type="GO" id="GO:0017148">
    <property type="term" value="P:negative regulation of translation"/>
    <property type="evidence" value="ECO:0007669"/>
    <property type="project" value="UniProtKB-UniRule"/>
</dbReference>
<dbReference type="InterPro" id="IPR004394">
    <property type="entry name" value="Iojap/RsfS/C7orf30"/>
</dbReference>
<dbReference type="NCBIfam" id="TIGR00090">
    <property type="entry name" value="rsfS_iojap_ybeB"/>
    <property type="match status" value="1"/>
</dbReference>
<dbReference type="EMBL" id="QNRH01000006">
    <property type="protein sequence ID" value="RBO92931.1"/>
    <property type="molecule type" value="Genomic_DNA"/>
</dbReference>
<reference evidence="3 4" key="1">
    <citation type="submission" date="2018-06" db="EMBL/GenBank/DDBJ databases">
        <title>Genomic Encyclopedia of Type Strains, Phase IV (KMG-IV): sequencing the most valuable type-strain genomes for metagenomic binning, comparative biology and taxonomic classification.</title>
        <authorList>
            <person name="Goeker M."/>
        </authorList>
    </citation>
    <scope>NUCLEOTIDE SEQUENCE [LARGE SCALE GENOMIC DNA]</scope>
    <source>
        <strain evidence="3 4">DSM 25619</strain>
    </source>
</reference>
<protein>
    <recommendedName>
        <fullName evidence="2">Ribosomal silencing factor RsfS</fullName>
    </recommendedName>
</protein>
<gene>
    <name evidence="2" type="primary">rsfS</name>
    <name evidence="3" type="ORF">DFR47_10610</name>
</gene>
<dbReference type="PANTHER" id="PTHR21043">
    <property type="entry name" value="IOJAP SUPERFAMILY ORTHOLOG"/>
    <property type="match status" value="1"/>
</dbReference>
<dbReference type="SUPFAM" id="SSF81301">
    <property type="entry name" value="Nucleotidyltransferase"/>
    <property type="match status" value="1"/>
</dbReference>
<dbReference type="PANTHER" id="PTHR21043:SF0">
    <property type="entry name" value="MITOCHONDRIAL ASSEMBLY OF RIBOSOMAL LARGE SUBUNIT PROTEIN 1"/>
    <property type="match status" value="1"/>
</dbReference>
<evidence type="ECO:0000256" key="1">
    <source>
        <dbReference type="ARBA" id="ARBA00010574"/>
    </source>
</evidence>
<keyword evidence="2" id="KW-0963">Cytoplasm</keyword>
<name>A0A366DS61_9HYPH</name>
<dbReference type="GO" id="GO:0005737">
    <property type="term" value="C:cytoplasm"/>
    <property type="evidence" value="ECO:0007669"/>
    <property type="project" value="UniProtKB-SubCell"/>
</dbReference>
<comment type="subcellular location">
    <subcellularLocation>
        <location evidence="2">Cytoplasm</location>
    </subcellularLocation>
</comment>
<dbReference type="Gene3D" id="3.30.460.10">
    <property type="entry name" value="Beta Polymerase, domain 2"/>
    <property type="match status" value="1"/>
</dbReference>